<reference evidence="5" key="1">
    <citation type="submission" date="2009-09" db="EMBL/GenBank/DDBJ databases">
        <title>The complete chromosome of Sebaldella termitidis ATCC 33386.</title>
        <authorList>
            <consortium name="US DOE Joint Genome Institute (JGI-PGF)"/>
            <person name="Lucas S."/>
            <person name="Copeland A."/>
            <person name="Lapidus A."/>
            <person name="Glavina del Rio T."/>
            <person name="Dalin E."/>
            <person name="Tice H."/>
            <person name="Bruce D."/>
            <person name="Goodwin L."/>
            <person name="Pitluck S."/>
            <person name="Kyrpides N."/>
            <person name="Mavromatis K."/>
            <person name="Ivanova N."/>
            <person name="Mikhailova N."/>
            <person name="Sims D."/>
            <person name="Meincke L."/>
            <person name="Brettin T."/>
            <person name="Detter J.C."/>
            <person name="Han C."/>
            <person name="Larimer F."/>
            <person name="Land M."/>
            <person name="Hauser L."/>
            <person name="Markowitz V."/>
            <person name="Cheng J.F."/>
            <person name="Hugenholtz P."/>
            <person name="Woyke T."/>
            <person name="Wu D."/>
            <person name="Eisen J.A."/>
        </authorList>
    </citation>
    <scope>NUCLEOTIDE SEQUENCE [LARGE SCALE GENOMIC DNA]</scope>
    <source>
        <strain evidence="5">ATCC 33386 / NCTC 11300</strain>
    </source>
</reference>
<dbReference type="PANTHER" id="PTHR42932">
    <property type="entry name" value="GENERAL STRESS PROTEIN 20U"/>
    <property type="match status" value="1"/>
</dbReference>
<dbReference type="AlphaFoldDB" id="D1AG16"/>
<dbReference type="KEGG" id="str:Sterm_3808"/>
<dbReference type="PRINTS" id="PR01346">
    <property type="entry name" value="HELNAPAPROT"/>
</dbReference>
<dbReference type="RefSeq" id="WP_012863222.1">
    <property type="nucleotide sequence ID" value="NC_013517.1"/>
</dbReference>
<dbReference type="Proteomes" id="UP000000845">
    <property type="component" value="Chromosome"/>
</dbReference>
<dbReference type="PIRSF" id="PIRSF005900">
    <property type="entry name" value="Dps"/>
    <property type="match status" value="1"/>
</dbReference>
<evidence type="ECO:0000256" key="1">
    <source>
        <dbReference type="ARBA" id="ARBA00009497"/>
    </source>
</evidence>
<dbReference type="Pfam" id="PF00210">
    <property type="entry name" value="Ferritin"/>
    <property type="match status" value="1"/>
</dbReference>
<protein>
    <submittedName>
        <fullName evidence="4">Ferritin Dps family protein</fullName>
    </submittedName>
</protein>
<reference evidence="4 5" key="2">
    <citation type="journal article" date="2010" name="Stand. Genomic Sci.">
        <title>Complete genome sequence of Sebaldella termitidis type strain (NCTC 11300).</title>
        <authorList>
            <person name="Harmon-Smith M."/>
            <person name="Celia L."/>
            <person name="Chertkov O."/>
            <person name="Lapidus A."/>
            <person name="Copeland A."/>
            <person name="Glavina Del Rio T."/>
            <person name="Nolan M."/>
            <person name="Lucas S."/>
            <person name="Tice H."/>
            <person name="Cheng J.F."/>
            <person name="Han C."/>
            <person name="Detter J.C."/>
            <person name="Bruce D."/>
            <person name="Goodwin L."/>
            <person name="Pitluck S."/>
            <person name="Pati A."/>
            <person name="Liolios K."/>
            <person name="Ivanova N."/>
            <person name="Mavromatis K."/>
            <person name="Mikhailova N."/>
            <person name="Chen A."/>
            <person name="Palaniappan K."/>
            <person name="Land M."/>
            <person name="Hauser L."/>
            <person name="Chang Y.J."/>
            <person name="Jeffries C.D."/>
            <person name="Brettin T."/>
            <person name="Goker M."/>
            <person name="Beck B."/>
            <person name="Bristow J."/>
            <person name="Eisen J.A."/>
            <person name="Markowitz V."/>
            <person name="Hugenholtz P."/>
            <person name="Kyrpides N.C."/>
            <person name="Klenk H.P."/>
            <person name="Chen F."/>
        </authorList>
    </citation>
    <scope>NUCLEOTIDE SEQUENCE [LARGE SCALE GENOMIC DNA]</scope>
    <source>
        <strain evidence="5">ATCC 33386 / NCTC 11300</strain>
    </source>
</reference>
<gene>
    <name evidence="4" type="ordered locus">Sterm_3808</name>
</gene>
<dbReference type="InterPro" id="IPR009078">
    <property type="entry name" value="Ferritin-like_SF"/>
</dbReference>
<dbReference type="Gene3D" id="1.20.1260.10">
    <property type="match status" value="1"/>
</dbReference>
<evidence type="ECO:0000313" key="5">
    <source>
        <dbReference type="Proteomes" id="UP000000845"/>
    </source>
</evidence>
<name>D1AG16_SEBTE</name>
<proteinExistence type="inferred from homology"/>
<evidence type="ECO:0000256" key="2">
    <source>
        <dbReference type="RuleBase" id="RU003875"/>
    </source>
</evidence>
<dbReference type="InterPro" id="IPR002177">
    <property type="entry name" value="DPS_DNA-bd"/>
</dbReference>
<dbReference type="InterPro" id="IPR008331">
    <property type="entry name" value="Ferritin_DPS_dom"/>
</dbReference>
<dbReference type="CDD" id="cd01043">
    <property type="entry name" value="DPS"/>
    <property type="match status" value="1"/>
</dbReference>
<evidence type="ECO:0000313" key="4">
    <source>
        <dbReference type="EMBL" id="ACZ10642.1"/>
    </source>
</evidence>
<keyword evidence="5" id="KW-1185">Reference proteome</keyword>
<feature type="domain" description="Ferritin/DPS" evidence="3">
    <location>
        <begin position="5"/>
        <end position="144"/>
    </location>
</feature>
<organism evidence="4 5">
    <name type="scientific">Sebaldella termitidis (strain ATCC 33386 / NCTC 11300)</name>
    <dbReference type="NCBI Taxonomy" id="526218"/>
    <lineage>
        <taxon>Bacteria</taxon>
        <taxon>Fusobacteriati</taxon>
        <taxon>Fusobacteriota</taxon>
        <taxon>Fusobacteriia</taxon>
        <taxon>Fusobacteriales</taxon>
        <taxon>Leptotrichiaceae</taxon>
        <taxon>Sebaldella</taxon>
    </lineage>
</organism>
<dbReference type="PANTHER" id="PTHR42932:SF1">
    <property type="entry name" value="GENERAL STRESS PROTEIN 20U"/>
    <property type="match status" value="1"/>
</dbReference>
<dbReference type="SUPFAM" id="SSF47240">
    <property type="entry name" value="Ferritin-like"/>
    <property type="match status" value="1"/>
</dbReference>
<dbReference type="STRING" id="526218.Sterm_3808"/>
<dbReference type="EMBL" id="CP001739">
    <property type="protein sequence ID" value="ACZ10642.1"/>
    <property type="molecule type" value="Genomic_DNA"/>
</dbReference>
<comment type="similarity">
    <text evidence="1 2">Belongs to the Dps family.</text>
</comment>
<evidence type="ECO:0000259" key="3">
    <source>
        <dbReference type="Pfam" id="PF00210"/>
    </source>
</evidence>
<dbReference type="eggNOG" id="COG0783">
    <property type="taxonomic scope" value="Bacteria"/>
</dbReference>
<dbReference type="GO" id="GO:0008199">
    <property type="term" value="F:ferric iron binding"/>
    <property type="evidence" value="ECO:0007669"/>
    <property type="project" value="InterPro"/>
</dbReference>
<sequence length="145" mass="16782">MTNVIKKLNVYLADLNVMYRKVQNYHWNVDGRNFFTIHAKLEEYYDEINENIDSIAERILSIKGRPYGTMKKYLEITNIKEANDEEITDLDLVKILKADFEALLGEVKDIKAAADKADDYGTSAMMDELITGYETKLWMLGAFLK</sequence>
<dbReference type="InterPro" id="IPR012347">
    <property type="entry name" value="Ferritin-like"/>
</dbReference>
<dbReference type="HOGENOM" id="CLU_098183_2_2_0"/>
<accession>D1AG16</accession>